<dbReference type="RefSeq" id="WP_184663931.1">
    <property type="nucleotide sequence ID" value="NZ_JACHHB010000006.1"/>
</dbReference>
<keyword evidence="3" id="KW-1185">Reference proteome</keyword>
<evidence type="ECO:0000259" key="1">
    <source>
        <dbReference type="Pfam" id="PF09189"/>
    </source>
</evidence>
<evidence type="ECO:0000313" key="3">
    <source>
        <dbReference type="Proteomes" id="UP000551878"/>
    </source>
</evidence>
<dbReference type="InterPro" id="IPR036473">
    <property type="entry name" value="Mopterin_CF_MoaD-rel_C_sf"/>
</dbReference>
<comment type="caution">
    <text evidence="2">The sequence shown here is derived from an EMBL/GenBank/DDBJ whole genome shotgun (WGS) entry which is preliminary data.</text>
</comment>
<reference evidence="2 3" key="1">
    <citation type="submission" date="2020-08" db="EMBL/GenBank/DDBJ databases">
        <title>Genomic Encyclopedia of Type Strains, Phase IV (KMG-IV): sequencing the most valuable type-strain genomes for metagenomic binning, comparative biology and taxonomic classification.</title>
        <authorList>
            <person name="Goeker M."/>
        </authorList>
    </citation>
    <scope>NUCLEOTIDE SEQUENCE [LARGE SCALE GENOMIC DNA]</scope>
    <source>
        <strain evidence="2 3">DSM 24696</strain>
    </source>
</reference>
<dbReference type="Proteomes" id="UP000551878">
    <property type="component" value="Unassembled WGS sequence"/>
</dbReference>
<dbReference type="AlphaFoldDB" id="A0A840QQA0"/>
<sequence length="92" mass="10637">MKETIEVRGIPRKTLLIYLQQIGGDMKEPLHQEGHTQAVIGEDWMCTVQPEKFFTFMHSSIPKVTCIFEANHHHTLRKTLNAFRKKTFRAGG</sequence>
<dbReference type="InterPro" id="IPR015272">
    <property type="entry name" value="MoadD_C"/>
</dbReference>
<evidence type="ECO:0000313" key="2">
    <source>
        <dbReference type="EMBL" id="MBB5173487.1"/>
    </source>
</evidence>
<protein>
    <recommendedName>
        <fullName evidence="1">Molybdopterin cofactor biosynthesis MoaD-related C-terminal domain-containing protein</fullName>
    </recommendedName>
</protein>
<organism evidence="2 3">
    <name type="scientific">Texcoconibacillus texcoconensis</name>
    <dbReference type="NCBI Taxonomy" id="1095777"/>
    <lineage>
        <taxon>Bacteria</taxon>
        <taxon>Bacillati</taxon>
        <taxon>Bacillota</taxon>
        <taxon>Bacilli</taxon>
        <taxon>Bacillales</taxon>
        <taxon>Bacillaceae</taxon>
        <taxon>Texcoconibacillus</taxon>
    </lineage>
</organism>
<dbReference type="Gene3D" id="3.30.1370.80">
    <property type="entry name" value="Molybdopterin cofactor biosynthesis MoaD-related, C-terminal domain"/>
    <property type="match status" value="1"/>
</dbReference>
<gene>
    <name evidence="2" type="ORF">HNQ41_001674</name>
</gene>
<dbReference type="Pfam" id="PF09189">
    <property type="entry name" value="MoaD_arch"/>
    <property type="match status" value="1"/>
</dbReference>
<name>A0A840QQA0_9BACI</name>
<accession>A0A840QQA0</accession>
<dbReference type="EMBL" id="JACHHB010000006">
    <property type="protein sequence ID" value="MBB5173487.1"/>
    <property type="molecule type" value="Genomic_DNA"/>
</dbReference>
<proteinExistence type="predicted"/>
<feature type="domain" description="Molybdopterin cofactor biosynthesis MoaD-related C-terminal" evidence="1">
    <location>
        <begin position="3"/>
        <end position="92"/>
    </location>
</feature>